<comment type="caution">
    <text evidence="2">The sequence shown here is derived from an EMBL/GenBank/DDBJ whole genome shotgun (WGS) entry which is preliminary data.</text>
</comment>
<dbReference type="EMBL" id="MBFU01000711">
    <property type="protein sequence ID" value="PVZ97854.1"/>
    <property type="molecule type" value="Genomic_DNA"/>
</dbReference>
<sequence length="341" mass="38554">MLESLRQDQNEYELEAKILKTIEPRTPTKPRKVLIAHAQNSSNKKGKVDSFLKENYLESRIQTHKINSPKTFADSRESSTTLEFSKSSGNNYEELRKREDRKKPMKDYFSSDMASPRSWTNDQSTFNAVRMLKSERKKLDVLEKELTDLRKVVASLCPNGTIPSDVQKNILYNTDGSGKDTLVSPSLNDFGTLNYNGVVNSIEETNLDVCTPTKNFNTSGPPLPPPPPPVNFLLGANCKQHDNKENIVHKKPNDDSNNQLPPHVISRELLLSLKSNLRNTKEAQRSPVKQGLLGSNMTEIGENGEISPKSKMIKKNPLMTQLLQEMQTHKLKETKILKKII</sequence>
<feature type="compositionally biased region" description="Polar residues" evidence="1">
    <location>
        <begin position="78"/>
        <end position="91"/>
    </location>
</feature>
<proteinExistence type="predicted"/>
<evidence type="ECO:0000313" key="3">
    <source>
        <dbReference type="Proteomes" id="UP000245591"/>
    </source>
</evidence>
<dbReference type="AlphaFoldDB" id="A0A2U1IYG6"/>
<gene>
    <name evidence="2" type="ORF">BB558_006176</name>
</gene>
<dbReference type="Proteomes" id="UP000245591">
    <property type="component" value="Unassembled WGS sequence"/>
</dbReference>
<reference evidence="2 3" key="1">
    <citation type="journal article" date="2018" name="MBio">
        <title>Comparative Genomics Reveals the Core Gene Toolbox for the Fungus-Insect Symbiosis.</title>
        <authorList>
            <person name="Wang Y."/>
            <person name="Stata M."/>
            <person name="Wang W."/>
            <person name="Stajich J.E."/>
            <person name="White M.M."/>
            <person name="Moncalvo J.M."/>
        </authorList>
    </citation>
    <scope>NUCLEOTIDE SEQUENCE [LARGE SCALE GENOMIC DNA]</scope>
    <source>
        <strain evidence="2 3">AUS-126-30</strain>
    </source>
</reference>
<name>A0A2U1IYG6_SMIAN</name>
<protein>
    <submittedName>
        <fullName evidence="2">Uncharacterized protein</fullName>
    </submittedName>
</protein>
<evidence type="ECO:0000313" key="2">
    <source>
        <dbReference type="EMBL" id="PVZ97854.1"/>
    </source>
</evidence>
<evidence type="ECO:0000256" key="1">
    <source>
        <dbReference type="SAM" id="MobiDB-lite"/>
    </source>
</evidence>
<keyword evidence="3" id="KW-1185">Reference proteome</keyword>
<organism evidence="2 3">
    <name type="scientific">Smittium angustum</name>
    <dbReference type="NCBI Taxonomy" id="133377"/>
    <lineage>
        <taxon>Eukaryota</taxon>
        <taxon>Fungi</taxon>
        <taxon>Fungi incertae sedis</taxon>
        <taxon>Zoopagomycota</taxon>
        <taxon>Kickxellomycotina</taxon>
        <taxon>Harpellomycetes</taxon>
        <taxon>Harpellales</taxon>
        <taxon>Legeriomycetaceae</taxon>
        <taxon>Smittium</taxon>
    </lineage>
</organism>
<feature type="region of interest" description="Disordered" evidence="1">
    <location>
        <begin position="71"/>
        <end position="101"/>
    </location>
</feature>
<accession>A0A2U1IYG6</accession>